<dbReference type="AlphaFoldDB" id="A0A1H7UZB2"/>
<dbReference type="Pfam" id="PF00132">
    <property type="entry name" value="Hexapep"/>
    <property type="match status" value="2"/>
</dbReference>
<dbReference type="CDD" id="cd03358">
    <property type="entry name" value="LbH_WxcM_N_like"/>
    <property type="match status" value="1"/>
</dbReference>
<keyword evidence="2 6" id="KW-0808">Transferase</keyword>
<dbReference type="PANTHER" id="PTHR43300:SF10">
    <property type="entry name" value="2,3,4,5-TETRAHYDROPYRIDINE-2,6-DICARBOXYLATE N-ACETYLTRANSFERASE"/>
    <property type="match status" value="1"/>
</dbReference>
<dbReference type="PANTHER" id="PTHR43300">
    <property type="entry name" value="ACETYLTRANSFERASE"/>
    <property type="match status" value="1"/>
</dbReference>
<accession>A0A1H7UZB2</accession>
<protein>
    <submittedName>
        <fullName evidence="6">Acetyltransferase (Isoleucine patch superfamily)</fullName>
    </submittedName>
</protein>
<organism evidence="6 7">
    <name type="scientific">Haloferax larsenii</name>
    <dbReference type="NCBI Taxonomy" id="302484"/>
    <lineage>
        <taxon>Archaea</taxon>
        <taxon>Methanobacteriati</taxon>
        <taxon>Methanobacteriota</taxon>
        <taxon>Stenosarchaea group</taxon>
        <taxon>Halobacteria</taxon>
        <taxon>Halobacteriales</taxon>
        <taxon>Haloferacaceae</taxon>
        <taxon>Haloferax</taxon>
    </lineage>
</organism>
<dbReference type="Proteomes" id="UP000183894">
    <property type="component" value="Unassembled WGS sequence"/>
</dbReference>
<keyword evidence="1" id="KW-0028">Amino-acid biosynthesis</keyword>
<dbReference type="InterPro" id="IPR018357">
    <property type="entry name" value="Hexapep_transf_CS"/>
</dbReference>
<evidence type="ECO:0000313" key="7">
    <source>
        <dbReference type="Proteomes" id="UP000183894"/>
    </source>
</evidence>
<keyword evidence="4" id="KW-0457">Lysine biosynthesis</keyword>
<dbReference type="InterPro" id="IPR011004">
    <property type="entry name" value="Trimer_LpxA-like_sf"/>
</dbReference>
<feature type="region of interest" description="Disordered" evidence="5">
    <location>
        <begin position="1"/>
        <end position="34"/>
    </location>
</feature>
<evidence type="ECO:0000256" key="4">
    <source>
        <dbReference type="ARBA" id="ARBA00023154"/>
    </source>
</evidence>
<dbReference type="EMBL" id="FOAD01000015">
    <property type="protein sequence ID" value="SEM02280.1"/>
    <property type="molecule type" value="Genomic_DNA"/>
</dbReference>
<dbReference type="Gene3D" id="2.160.10.10">
    <property type="entry name" value="Hexapeptide repeat proteins"/>
    <property type="match status" value="1"/>
</dbReference>
<sequence>MTDTANSGDNCDISPAATVGQQYESDSKPPMLGDDCTVRSGTIVYDDVVIGDRLNTGHNALIRELTEIGDDVLIGTNTVIDGRTTIGSGVSLQTGVYVPSNTTIGDDVFLGPHVVLTNDPSPVRNHDTDLDGPTIEDNVSIGANATILPSVTIGEGSFVAAGAVVTVDVPPRTLAIGVPAVNQSLPPELEGGNQIR</sequence>
<keyword evidence="3" id="KW-0220">Diaminopimelate biosynthesis</keyword>
<dbReference type="RefSeq" id="WP_074796707.1">
    <property type="nucleotide sequence ID" value="NZ_FOAD01000015.1"/>
</dbReference>
<gene>
    <name evidence="6" type="ORF">SAMN04488691_11539</name>
</gene>
<evidence type="ECO:0000256" key="1">
    <source>
        <dbReference type="ARBA" id="ARBA00022605"/>
    </source>
</evidence>
<dbReference type="PROSITE" id="PS00101">
    <property type="entry name" value="HEXAPEP_TRANSFERASES"/>
    <property type="match status" value="1"/>
</dbReference>
<evidence type="ECO:0000256" key="3">
    <source>
        <dbReference type="ARBA" id="ARBA00022915"/>
    </source>
</evidence>
<dbReference type="SUPFAM" id="SSF51161">
    <property type="entry name" value="Trimeric LpxA-like enzymes"/>
    <property type="match status" value="1"/>
</dbReference>
<dbReference type="InterPro" id="IPR050179">
    <property type="entry name" value="Trans_hexapeptide_repeat"/>
</dbReference>
<evidence type="ECO:0000256" key="2">
    <source>
        <dbReference type="ARBA" id="ARBA00022679"/>
    </source>
</evidence>
<dbReference type="InterPro" id="IPR001451">
    <property type="entry name" value="Hexapep"/>
</dbReference>
<evidence type="ECO:0000256" key="5">
    <source>
        <dbReference type="SAM" id="MobiDB-lite"/>
    </source>
</evidence>
<dbReference type="OrthoDB" id="200265at2157"/>
<evidence type="ECO:0000313" key="6">
    <source>
        <dbReference type="EMBL" id="SEM02280.1"/>
    </source>
</evidence>
<name>A0A1H7UZB2_HALLR</name>
<proteinExistence type="predicted"/>
<reference evidence="6 7" key="1">
    <citation type="submission" date="2016-10" db="EMBL/GenBank/DDBJ databases">
        <authorList>
            <person name="de Groot N.N."/>
        </authorList>
    </citation>
    <scope>NUCLEOTIDE SEQUENCE [LARGE SCALE GENOMIC DNA]</scope>
    <source>
        <strain evidence="6 7">CDM_5</strain>
    </source>
</reference>
<dbReference type="GO" id="GO:0016740">
    <property type="term" value="F:transferase activity"/>
    <property type="evidence" value="ECO:0007669"/>
    <property type="project" value="UniProtKB-KW"/>
</dbReference>